<evidence type="ECO:0000313" key="23">
    <source>
        <dbReference type="RefSeq" id="XP_026096254.1"/>
    </source>
</evidence>
<dbReference type="GO" id="GO:0016324">
    <property type="term" value="C:apical plasma membrane"/>
    <property type="evidence" value="ECO:0007669"/>
    <property type="project" value="UniProtKB-SubCell"/>
</dbReference>
<sequence>MKMAISWTLIVLGTLLQGMQCNANDNSTTAPNSSISPTSVVTTAADSTESTPPFTSLNSTKPTTSSASSESALRDTTPATTPTILEPSKSPTPSESSTSSESTTQAPTTSQPATSPDQTGPSSAEANQDITTNTPSQTSQVTTQVTTIQPMTSNEGTTPTTTTITPPNSPTTLTTTDPKQSTTDLNKHATTFPKGDGTTQLMSTQRATSAVTKTSELPITTAPSSKSTATQSLGTTTPQTATASIRSDPQGDEDITTNTPLEIIQYSFNLSKSNENHVLGQTCKMLLQTMKGNCIINVTIQDNQLTATVIIDADQVIPPENYKQVSEAPDNNTHKEDFNKDTIPDTLIAILASCGALVLILCCFAAYCTYHRRSYRKNQQQHLTEELQTVENGYHDNPTLEVMEVQPEMQEKKLTMNRDFNDSWIVPIDNLLKEDIPDEEDTHL</sequence>
<evidence type="ECO:0000256" key="4">
    <source>
        <dbReference type="ARBA" id="ARBA00004466"/>
    </source>
</evidence>
<comment type="similarity">
    <text evidence="8">Belongs to the podocalyxin family.</text>
</comment>
<evidence type="ECO:0000256" key="20">
    <source>
        <dbReference type="SAM" id="Phobius"/>
    </source>
</evidence>
<gene>
    <name evidence="23" type="primary">LOC113067960</name>
</gene>
<evidence type="ECO:0000313" key="22">
    <source>
        <dbReference type="Proteomes" id="UP000515129"/>
    </source>
</evidence>
<dbReference type="GO" id="GO:0032534">
    <property type="term" value="P:regulation of microvillus assembly"/>
    <property type="evidence" value="ECO:0007669"/>
    <property type="project" value="TreeGrafter"/>
</dbReference>
<organism evidence="22 23">
    <name type="scientific">Carassius auratus</name>
    <name type="common">Goldfish</name>
    <dbReference type="NCBI Taxonomy" id="7957"/>
    <lineage>
        <taxon>Eukaryota</taxon>
        <taxon>Metazoa</taxon>
        <taxon>Chordata</taxon>
        <taxon>Craniata</taxon>
        <taxon>Vertebrata</taxon>
        <taxon>Euteleostomi</taxon>
        <taxon>Actinopterygii</taxon>
        <taxon>Neopterygii</taxon>
        <taxon>Teleostei</taxon>
        <taxon>Ostariophysi</taxon>
        <taxon>Cypriniformes</taxon>
        <taxon>Cyprinidae</taxon>
        <taxon>Cyprininae</taxon>
        <taxon>Carassius</taxon>
    </lineage>
</organism>
<proteinExistence type="inferred from homology"/>
<protein>
    <recommendedName>
        <fullName evidence="9">Podocalyxin</fullName>
    </recommendedName>
    <alternativeName>
        <fullName evidence="18">Podocalyxin-like protein 1</fullName>
    </alternativeName>
</protein>
<dbReference type="OrthoDB" id="9948358at2759"/>
<comment type="subcellular location">
    <subcellularLocation>
        <location evidence="2">Apical cell membrane</location>
    </subcellularLocation>
    <subcellularLocation>
        <location evidence="6">Cell projection</location>
        <location evidence="6">Filopodium</location>
    </subcellularLocation>
    <subcellularLocation>
        <location evidence="7">Cell projection</location>
        <location evidence="7">Lamellipodium</location>
    </subcellularLocation>
    <subcellularLocation>
        <location evidence="1">Cell projection</location>
        <location evidence="1">Microvillus</location>
    </subcellularLocation>
    <subcellularLocation>
        <location evidence="4">Cell projection</location>
        <location evidence="4">Ruffle</location>
    </subcellularLocation>
    <subcellularLocation>
        <location evidence="3">Membrane raft</location>
    </subcellularLocation>
    <subcellularLocation>
        <location evidence="5">Membrane</location>
        <topology evidence="5">Single-pass type I membrane protein</topology>
    </subcellularLocation>
</comment>
<evidence type="ECO:0000256" key="5">
    <source>
        <dbReference type="ARBA" id="ARBA00004479"/>
    </source>
</evidence>
<dbReference type="InterPro" id="IPR013836">
    <property type="entry name" value="CD34/Podocalyxin"/>
</dbReference>
<dbReference type="GO" id="GO:0016477">
    <property type="term" value="P:cell migration"/>
    <property type="evidence" value="ECO:0007669"/>
    <property type="project" value="InterPro"/>
</dbReference>
<keyword evidence="13" id="KW-0130">Cell adhesion</keyword>
<evidence type="ECO:0000256" key="7">
    <source>
        <dbReference type="ARBA" id="ARBA00004510"/>
    </source>
</evidence>
<dbReference type="GO" id="GO:0030027">
    <property type="term" value="C:lamellipodium"/>
    <property type="evidence" value="ECO:0007669"/>
    <property type="project" value="UniProtKB-SubCell"/>
</dbReference>
<evidence type="ECO:0000256" key="12">
    <source>
        <dbReference type="ARBA" id="ARBA00022729"/>
    </source>
</evidence>
<keyword evidence="22" id="KW-1185">Reference proteome</keyword>
<evidence type="ECO:0000256" key="6">
    <source>
        <dbReference type="ARBA" id="ARBA00004486"/>
    </source>
</evidence>
<evidence type="ECO:0000256" key="9">
    <source>
        <dbReference type="ARBA" id="ARBA00017371"/>
    </source>
</evidence>
<dbReference type="GO" id="GO:0007155">
    <property type="term" value="P:cell adhesion"/>
    <property type="evidence" value="ECO:0007669"/>
    <property type="project" value="UniProtKB-KW"/>
</dbReference>
<feature type="transmembrane region" description="Helical" evidence="20">
    <location>
        <begin position="347"/>
        <end position="370"/>
    </location>
</feature>
<dbReference type="PANTHER" id="PTHR12067">
    <property type="entry name" value="PODOCALYXIN"/>
    <property type="match status" value="1"/>
</dbReference>
<feature type="region of interest" description="Disordered" evidence="19">
    <location>
        <begin position="26"/>
        <end position="256"/>
    </location>
</feature>
<evidence type="ECO:0000256" key="21">
    <source>
        <dbReference type="SAM" id="SignalP"/>
    </source>
</evidence>
<evidence type="ECO:0000256" key="19">
    <source>
        <dbReference type="SAM" id="MobiDB-lite"/>
    </source>
</evidence>
<dbReference type="RefSeq" id="XP_026096254.1">
    <property type="nucleotide sequence ID" value="XM_026240469.1"/>
</dbReference>
<keyword evidence="12 21" id="KW-0732">Signal</keyword>
<evidence type="ECO:0000256" key="15">
    <source>
        <dbReference type="ARBA" id="ARBA00023136"/>
    </source>
</evidence>
<feature type="chain" id="PRO_5027744372" description="Podocalyxin" evidence="21">
    <location>
        <begin position="24"/>
        <end position="444"/>
    </location>
</feature>
<feature type="compositionally biased region" description="Low complexity" evidence="19">
    <location>
        <begin position="131"/>
        <end position="183"/>
    </location>
</feature>
<feature type="compositionally biased region" description="Low complexity" evidence="19">
    <location>
        <begin position="87"/>
        <end position="116"/>
    </location>
</feature>
<dbReference type="KEGG" id="caua:113067960"/>
<dbReference type="Pfam" id="PF06365">
    <property type="entry name" value="CD34_antigen"/>
    <property type="match status" value="1"/>
</dbReference>
<evidence type="ECO:0000256" key="16">
    <source>
        <dbReference type="ARBA" id="ARBA00023180"/>
    </source>
</evidence>
<keyword evidence="11 20" id="KW-0812">Transmembrane</keyword>
<dbReference type="InterPro" id="IPR017403">
    <property type="entry name" value="PODXL"/>
</dbReference>
<dbReference type="GO" id="GO:0031528">
    <property type="term" value="C:microvillus membrane"/>
    <property type="evidence" value="ECO:0007669"/>
    <property type="project" value="TreeGrafter"/>
</dbReference>
<keyword evidence="14 20" id="KW-1133">Transmembrane helix</keyword>
<evidence type="ECO:0000256" key="1">
    <source>
        <dbReference type="ARBA" id="ARBA00004105"/>
    </source>
</evidence>
<evidence type="ECO:0000256" key="13">
    <source>
        <dbReference type="ARBA" id="ARBA00022889"/>
    </source>
</evidence>
<dbReference type="Proteomes" id="UP000515129">
    <property type="component" value="Chromosome 4"/>
</dbReference>
<keyword evidence="10" id="KW-1003">Cell membrane</keyword>
<dbReference type="PANTHER" id="PTHR12067:SF5">
    <property type="entry name" value="PODOCALYXIN"/>
    <property type="match status" value="1"/>
</dbReference>
<evidence type="ECO:0000256" key="14">
    <source>
        <dbReference type="ARBA" id="ARBA00022989"/>
    </source>
</evidence>
<evidence type="ECO:0000256" key="10">
    <source>
        <dbReference type="ARBA" id="ARBA00022475"/>
    </source>
</evidence>
<evidence type="ECO:0000256" key="18">
    <source>
        <dbReference type="ARBA" id="ARBA00031141"/>
    </source>
</evidence>
<feature type="signal peptide" evidence="21">
    <location>
        <begin position="1"/>
        <end position="23"/>
    </location>
</feature>
<evidence type="ECO:0000256" key="3">
    <source>
        <dbReference type="ARBA" id="ARBA00004285"/>
    </source>
</evidence>
<reference evidence="23" key="1">
    <citation type="submission" date="2025-08" db="UniProtKB">
        <authorList>
            <consortium name="RefSeq"/>
        </authorList>
    </citation>
    <scope>IDENTIFICATION</scope>
    <source>
        <strain evidence="23">Wakin</strain>
        <tissue evidence="23">Muscle</tissue>
    </source>
</reference>
<evidence type="ECO:0000256" key="17">
    <source>
        <dbReference type="ARBA" id="ARBA00023273"/>
    </source>
</evidence>
<keyword evidence="17" id="KW-0966">Cell projection</keyword>
<feature type="compositionally biased region" description="Polar residues" evidence="19">
    <location>
        <begin position="197"/>
        <end position="247"/>
    </location>
</feature>
<dbReference type="GO" id="GO:0033634">
    <property type="term" value="P:positive regulation of cell-cell adhesion mediated by integrin"/>
    <property type="evidence" value="ECO:0007669"/>
    <property type="project" value="TreeGrafter"/>
</dbReference>
<accession>A0A6P6MIM7</accession>
<keyword evidence="15 20" id="KW-0472">Membrane</keyword>
<dbReference type="GO" id="GO:0001726">
    <property type="term" value="C:ruffle"/>
    <property type="evidence" value="ECO:0007669"/>
    <property type="project" value="UniProtKB-SubCell"/>
</dbReference>
<feature type="compositionally biased region" description="Polar residues" evidence="19">
    <location>
        <begin position="26"/>
        <end position="71"/>
    </location>
</feature>
<feature type="compositionally biased region" description="Polar residues" evidence="19">
    <location>
        <begin position="117"/>
        <end position="130"/>
    </location>
</feature>
<dbReference type="GO" id="GO:0030175">
    <property type="term" value="C:filopodium"/>
    <property type="evidence" value="ECO:0007669"/>
    <property type="project" value="UniProtKB-SubCell"/>
</dbReference>
<dbReference type="GO" id="GO:0045121">
    <property type="term" value="C:membrane raft"/>
    <property type="evidence" value="ECO:0007669"/>
    <property type="project" value="UniProtKB-SubCell"/>
</dbReference>
<evidence type="ECO:0000256" key="11">
    <source>
        <dbReference type="ARBA" id="ARBA00022692"/>
    </source>
</evidence>
<evidence type="ECO:0000256" key="2">
    <source>
        <dbReference type="ARBA" id="ARBA00004221"/>
    </source>
</evidence>
<dbReference type="GO" id="GO:0022408">
    <property type="term" value="P:negative regulation of cell-cell adhesion"/>
    <property type="evidence" value="ECO:0007669"/>
    <property type="project" value="TreeGrafter"/>
</dbReference>
<name>A0A6P6MIM7_CARAU</name>
<keyword evidence="16" id="KW-0325">Glycoprotein</keyword>
<dbReference type="AlphaFoldDB" id="A0A6P6MIM7"/>
<dbReference type="GeneID" id="113067960"/>
<evidence type="ECO:0000256" key="8">
    <source>
        <dbReference type="ARBA" id="ARBA00007029"/>
    </source>
</evidence>